<keyword evidence="3" id="KW-1185">Reference proteome</keyword>
<keyword evidence="1" id="KW-0812">Transmembrane</keyword>
<organism evidence="2 3">
    <name type="scientific">Microcoleus asticus IPMA8</name>
    <dbReference type="NCBI Taxonomy" id="2563858"/>
    <lineage>
        <taxon>Bacteria</taxon>
        <taxon>Bacillati</taxon>
        <taxon>Cyanobacteriota</taxon>
        <taxon>Cyanophyceae</taxon>
        <taxon>Oscillatoriophycideae</taxon>
        <taxon>Oscillatoriales</taxon>
        <taxon>Microcoleaceae</taxon>
        <taxon>Microcoleus</taxon>
        <taxon>Microcoleus asticus</taxon>
    </lineage>
</organism>
<dbReference type="Proteomes" id="UP000702425">
    <property type="component" value="Unassembled WGS sequence"/>
</dbReference>
<feature type="transmembrane region" description="Helical" evidence="1">
    <location>
        <begin position="6"/>
        <end position="30"/>
    </location>
</feature>
<protein>
    <submittedName>
        <fullName evidence="2">Uncharacterized protein</fullName>
    </submittedName>
</protein>
<evidence type="ECO:0000313" key="3">
    <source>
        <dbReference type="Proteomes" id="UP000702425"/>
    </source>
</evidence>
<comment type="caution">
    <text evidence="2">The sequence shown here is derived from an EMBL/GenBank/DDBJ whole genome shotgun (WGS) entry which is preliminary data.</text>
</comment>
<keyword evidence="1" id="KW-1133">Transmembrane helix</keyword>
<reference evidence="2 3" key="1">
    <citation type="journal article" date="2020" name="Sci. Rep.">
        <title>A novel cyanobacterial geosmin producer, revising GeoA distribution and dispersion patterns in Bacteria.</title>
        <authorList>
            <person name="Churro C."/>
            <person name="Semedo-Aguiar A.P."/>
            <person name="Silva A.D."/>
            <person name="Pereira-Leal J.B."/>
            <person name="Leite R.B."/>
        </authorList>
    </citation>
    <scope>NUCLEOTIDE SEQUENCE [LARGE SCALE GENOMIC DNA]</scope>
    <source>
        <strain evidence="2 3">IPMA8</strain>
    </source>
</reference>
<sequence length="61" mass="7179">MKLVLWSLPTVTLFFFTGITHFWLIILPLFSCFVRFRSSTEPDSWLEPQPSKLNIHQLNAL</sequence>
<evidence type="ECO:0000256" key="1">
    <source>
        <dbReference type="SAM" id="Phobius"/>
    </source>
</evidence>
<keyword evidence="1" id="KW-0472">Membrane</keyword>
<name>A0ABX2D469_9CYAN</name>
<evidence type="ECO:0000313" key="2">
    <source>
        <dbReference type="EMBL" id="NQE37356.1"/>
    </source>
</evidence>
<dbReference type="EMBL" id="SRRZ01000125">
    <property type="protein sequence ID" value="NQE37356.1"/>
    <property type="molecule type" value="Genomic_DNA"/>
</dbReference>
<proteinExistence type="predicted"/>
<gene>
    <name evidence="2" type="ORF">E5S67_05127</name>
</gene>
<accession>A0ABX2D469</accession>